<dbReference type="OrthoDB" id="3692598at2"/>
<sequence>MPYSDFADPLGDLVSPAGHSESILGQPFSNIGVGLDWLSPTHIVNEFVKVTTGYDIFGDAAMAFTGDWEAVWTSAGAFRSLAGALQGIGVNVAQGNLELDGDWDGNAADAAYVYFTTLGSTLSEMYGPLVRLAAAYEEAAEGTYRLQEAVSGVLKDLMDSAMIGALGASVGTATIETGVGFVTGWGIAAYEAWKVTELTSRARKIIATAQALANGSMGLIQSAATDVDALADRLPAPYEHPGTAK</sequence>
<evidence type="ECO:0000313" key="2">
    <source>
        <dbReference type="Proteomes" id="UP000239415"/>
    </source>
</evidence>
<dbReference type="EMBL" id="PVMZ01000001">
    <property type="protein sequence ID" value="PRX25300.1"/>
    <property type="molecule type" value="Genomic_DNA"/>
</dbReference>
<dbReference type="Proteomes" id="UP000239415">
    <property type="component" value="Unassembled WGS sequence"/>
</dbReference>
<dbReference type="InterPro" id="IPR036689">
    <property type="entry name" value="ESAT-6-like_sf"/>
</dbReference>
<name>A0A2T0KNI9_9ACTN</name>
<protein>
    <recommendedName>
        <fullName evidence="3">WXG100 family type VII secretion target</fullName>
    </recommendedName>
</protein>
<reference evidence="1 2" key="1">
    <citation type="submission" date="2018-03" db="EMBL/GenBank/DDBJ databases">
        <title>Genomic Encyclopedia of Archaeal and Bacterial Type Strains, Phase II (KMG-II): from individual species to whole genera.</title>
        <authorList>
            <person name="Goeker M."/>
        </authorList>
    </citation>
    <scope>NUCLEOTIDE SEQUENCE [LARGE SCALE GENOMIC DNA]</scope>
    <source>
        <strain evidence="1 2">DSM 43146</strain>
    </source>
</reference>
<dbReference type="SUPFAM" id="SSF140453">
    <property type="entry name" value="EsxAB dimer-like"/>
    <property type="match status" value="1"/>
</dbReference>
<dbReference type="RefSeq" id="WP_106315064.1">
    <property type="nucleotide sequence ID" value="NZ_BOMO01000028.1"/>
</dbReference>
<dbReference type="AlphaFoldDB" id="A0A2T0KNI9"/>
<proteinExistence type="predicted"/>
<evidence type="ECO:0008006" key="3">
    <source>
        <dbReference type="Google" id="ProtNLM"/>
    </source>
</evidence>
<accession>A0A2T0KNI9</accession>
<evidence type="ECO:0000313" key="1">
    <source>
        <dbReference type="EMBL" id="PRX25300.1"/>
    </source>
</evidence>
<comment type="caution">
    <text evidence="1">The sequence shown here is derived from an EMBL/GenBank/DDBJ whole genome shotgun (WGS) entry which is preliminary data.</text>
</comment>
<organism evidence="1 2">
    <name type="scientific">Actinoplanes italicus</name>
    <dbReference type="NCBI Taxonomy" id="113567"/>
    <lineage>
        <taxon>Bacteria</taxon>
        <taxon>Bacillati</taxon>
        <taxon>Actinomycetota</taxon>
        <taxon>Actinomycetes</taxon>
        <taxon>Micromonosporales</taxon>
        <taxon>Micromonosporaceae</taxon>
        <taxon>Actinoplanes</taxon>
    </lineage>
</organism>
<gene>
    <name evidence="1" type="ORF">CLV67_10112</name>
</gene>
<keyword evidence="2" id="KW-1185">Reference proteome</keyword>